<dbReference type="OrthoDB" id="9760715at2"/>
<evidence type="ECO:0000313" key="2">
    <source>
        <dbReference type="EMBL" id="CCF85497.1"/>
    </source>
</evidence>
<evidence type="ECO:0000313" key="3">
    <source>
        <dbReference type="Proteomes" id="UP000004221"/>
    </source>
</evidence>
<dbReference type="InterPro" id="IPR029063">
    <property type="entry name" value="SAM-dependent_MTases_sf"/>
</dbReference>
<evidence type="ECO:0000259" key="1">
    <source>
        <dbReference type="Pfam" id="PF19587"/>
    </source>
</evidence>
<dbReference type="Gene3D" id="3.40.50.150">
    <property type="entry name" value="Vaccinia Virus protein VP39"/>
    <property type="match status" value="1"/>
</dbReference>
<dbReference type="EMBL" id="CAGS01000447">
    <property type="protein sequence ID" value="CCF85497.1"/>
    <property type="molecule type" value="Genomic_DNA"/>
</dbReference>
<comment type="caution">
    <text evidence="2">The sequence shown here is derived from an EMBL/GenBank/DDBJ whole genome shotgun (WGS) entry which is preliminary data.</text>
</comment>
<dbReference type="InterPro" id="IPR046076">
    <property type="entry name" value="DUF6094"/>
</dbReference>
<gene>
    <name evidence="2" type="ORF">NITHO_5000001</name>
</gene>
<accession>I4ELD5</accession>
<protein>
    <recommendedName>
        <fullName evidence="1">DUF6094 domain-containing protein</fullName>
    </recommendedName>
</protein>
<dbReference type="AlphaFoldDB" id="I4ELD5"/>
<dbReference type="RefSeq" id="WP_008480430.1">
    <property type="nucleotide sequence ID" value="NZ_CAGS01000447.1"/>
</dbReference>
<sequence>MSRIESVAKGGYYPTPPRVAEAITRFLIPATANCRHVVRLLDSCAGTGEAAAMIAEGLGAECFGIELNAERADAARANLDHVLATSAFAVRLSNGAFSCLFLNPPYHHDDEKRRLEHAFLTSLTRALCPGGVLVFLIPQRRLAISARYLASHYTAFRAYRFPDPEYAAFRQMVLFAIRKPQATPDATAQTHLETWSRDELPPLPELPEDGYQLAVPALPAGEVRFASLFFDPLQAAFEAQRHGVWVQPQFTEQLWPADERQVRPLLPLRKGHLALLIAAGMLNNIVLNQNGDRVLVKGRTYKEPVPVESDDDQTEIEREVLRTAITVLDLRTGELEVIDQGNDLRAVPEQDAA</sequence>
<keyword evidence="3" id="KW-1185">Reference proteome</keyword>
<name>I4ELD5_9BACT</name>
<reference evidence="2 3" key="1">
    <citation type="journal article" date="2012" name="ISME J.">
        <title>Nitrification expanded: discovery, physiology and genomics of a nitrite-oxidizing bacterium from the phylum Chloroflexi.</title>
        <authorList>
            <person name="Sorokin D.Y."/>
            <person name="Lucker S."/>
            <person name="Vejmelkova D."/>
            <person name="Kostrikina N.A."/>
            <person name="Kleerebezem R."/>
            <person name="Rijpstra W.I."/>
            <person name="Damste J.S."/>
            <person name="Le Paslier D."/>
            <person name="Muyzer G."/>
            <person name="Wagner M."/>
            <person name="van Loosdrecht M.C."/>
            <person name="Daims H."/>
        </authorList>
    </citation>
    <scope>NUCLEOTIDE SEQUENCE [LARGE SCALE GENOMIC DNA]</scope>
    <source>
        <strain evidence="3">none</strain>
    </source>
</reference>
<organism evidence="2 3">
    <name type="scientific">Nitrolancea hollandica Lb</name>
    <dbReference type="NCBI Taxonomy" id="1129897"/>
    <lineage>
        <taxon>Bacteria</taxon>
        <taxon>Pseudomonadati</taxon>
        <taxon>Thermomicrobiota</taxon>
        <taxon>Thermomicrobia</taxon>
        <taxon>Sphaerobacterales</taxon>
        <taxon>Sphaerobacterineae</taxon>
        <taxon>Sphaerobacteraceae</taxon>
        <taxon>Nitrolancea</taxon>
    </lineage>
</organism>
<proteinExistence type="predicted"/>
<dbReference type="Pfam" id="PF19587">
    <property type="entry name" value="DUF6094"/>
    <property type="match status" value="1"/>
</dbReference>
<dbReference type="Proteomes" id="UP000004221">
    <property type="component" value="Unassembled WGS sequence"/>
</dbReference>
<dbReference type="SUPFAM" id="SSF53335">
    <property type="entry name" value="S-adenosyl-L-methionine-dependent methyltransferases"/>
    <property type="match status" value="1"/>
</dbReference>
<feature type="domain" description="DUF6094" evidence="1">
    <location>
        <begin position="6"/>
        <end position="213"/>
    </location>
</feature>
<dbReference type="CDD" id="cd02440">
    <property type="entry name" value="AdoMet_MTases"/>
    <property type="match status" value="1"/>
</dbReference>
<dbReference type="PRINTS" id="PR00507">
    <property type="entry name" value="N12N6MTFRASE"/>
</dbReference>